<dbReference type="AlphaFoldDB" id="A0A8H7XNH8"/>
<dbReference type="Gene3D" id="3.40.50.1820">
    <property type="entry name" value="alpha/beta hydrolase"/>
    <property type="match status" value="1"/>
</dbReference>
<evidence type="ECO:0000313" key="1">
    <source>
        <dbReference type="EMBL" id="KAG5164456.1"/>
    </source>
</evidence>
<dbReference type="EMBL" id="JAFIQS010000012">
    <property type="protein sequence ID" value="KAG5164456.1"/>
    <property type="molecule type" value="Genomic_DNA"/>
</dbReference>
<sequence length="339" mass="38124">MPTATVGNGITFHYTDSGLPVESDYFTVIIVHGHSFSSGLFQKLSLLAPSQSLRVICIDRREYNGSTPFTLEELQIINQGSEEERSALLTEQGLLLALLIDDLIQTLSLPLQNYGAISGWSLGNVFTVAMINAIDHPELPRESKGRLKAFLRTYIIWDTVSQLLGIESPPGFYFPFWDYDIPEEERGAVIKTYISSHFNHGADVLALCDTSRLNHRHATPGTSTIDRMTEEELQSVVDFQAGAKCDTAILEPSYYKLHYESVQKALLDEDSNTSKWGMTVWNIYGENGCWNILHGSWALKEKSLQANKKINFKPVKGKNHFLMWEDPECTITVLKDCLV</sequence>
<reference evidence="1" key="1">
    <citation type="submission" date="2021-02" db="EMBL/GenBank/DDBJ databases">
        <title>Psilocybe cubensis genome.</title>
        <authorList>
            <person name="Mckernan K.J."/>
            <person name="Crawford S."/>
            <person name="Trippe A."/>
            <person name="Kane L.T."/>
            <person name="Mclaughlin S."/>
        </authorList>
    </citation>
    <scope>NUCLEOTIDE SEQUENCE [LARGE SCALE GENOMIC DNA]</scope>
    <source>
        <strain evidence="1">MGC-MH-2018</strain>
    </source>
</reference>
<accession>A0A8H7XNH8</accession>
<evidence type="ECO:0008006" key="2">
    <source>
        <dbReference type="Google" id="ProtNLM"/>
    </source>
</evidence>
<dbReference type="SUPFAM" id="SSF53474">
    <property type="entry name" value="alpha/beta-Hydrolases"/>
    <property type="match status" value="1"/>
</dbReference>
<dbReference type="InterPro" id="IPR029058">
    <property type="entry name" value="AB_hydrolase_fold"/>
</dbReference>
<proteinExistence type="predicted"/>
<protein>
    <recommendedName>
        <fullName evidence="2">AB hydrolase-1 domain-containing protein</fullName>
    </recommendedName>
</protein>
<dbReference type="OrthoDB" id="3466517at2759"/>
<gene>
    <name evidence="1" type="ORF">JR316_010962</name>
</gene>
<name>A0A8H7XNH8_PSICU</name>
<comment type="caution">
    <text evidence="1">The sequence shown here is derived from an EMBL/GenBank/DDBJ whole genome shotgun (WGS) entry which is preliminary data.</text>
</comment>
<organism evidence="1">
    <name type="scientific">Psilocybe cubensis</name>
    <name type="common">Psychedelic mushroom</name>
    <name type="synonym">Stropharia cubensis</name>
    <dbReference type="NCBI Taxonomy" id="181762"/>
    <lineage>
        <taxon>Eukaryota</taxon>
        <taxon>Fungi</taxon>
        <taxon>Dikarya</taxon>
        <taxon>Basidiomycota</taxon>
        <taxon>Agaricomycotina</taxon>
        <taxon>Agaricomycetes</taxon>
        <taxon>Agaricomycetidae</taxon>
        <taxon>Agaricales</taxon>
        <taxon>Agaricineae</taxon>
        <taxon>Strophariaceae</taxon>
        <taxon>Psilocybe</taxon>
    </lineage>
</organism>